<name>A0A6L9Y0R4_9MICO</name>
<dbReference type="AlphaFoldDB" id="A0A6L9Y0R4"/>
<protein>
    <submittedName>
        <fullName evidence="2">Glycosyltransferase family 2 protein</fullName>
    </submittedName>
</protein>
<evidence type="ECO:0000313" key="3">
    <source>
        <dbReference type="Proteomes" id="UP000474967"/>
    </source>
</evidence>
<sequence>MTVEISVALCTYNGAAYVEEQLASILDQARAPDELVVSDDGSSDGTLEVVAATVAAAAARGISPEVVVLAGAAPSGVTANFERAVAQTTRPLIALSDQDDVWHADRLSRLAARFDDEGLTFVHTDARLVDEGGAPLGSTLFESLELTDEELRLEEQGRAFEALLRRNLATGATVVFRRELLDRARPFPPDWVHDEWLAIMAAATGRVGVVRETTIDYRQHGANQIGVTEPTLRYKVQRMLEPRGDRNIKLAKQFAALADRLETLGEAVPAAYMSAARQKADFEATRAAMPPNRIRRVGTVFGLARRRLYSRFASRGRLDIIRDLLQPV</sequence>
<proteinExistence type="predicted"/>
<evidence type="ECO:0000313" key="2">
    <source>
        <dbReference type="EMBL" id="NEN07027.1"/>
    </source>
</evidence>
<gene>
    <name evidence="2" type="ORF">G3T36_14270</name>
</gene>
<dbReference type="SUPFAM" id="SSF53448">
    <property type="entry name" value="Nucleotide-diphospho-sugar transferases"/>
    <property type="match status" value="1"/>
</dbReference>
<dbReference type="EMBL" id="JAAGWY010000003">
    <property type="protein sequence ID" value="NEN07027.1"/>
    <property type="molecule type" value="Genomic_DNA"/>
</dbReference>
<dbReference type="Proteomes" id="UP000474967">
    <property type="component" value="Unassembled WGS sequence"/>
</dbReference>
<feature type="domain" description="Glycosyltransferase 2-like" evidence="1">
    <location>
        <begin position="6"/>
        <end position="182"/>
    </location>
</feature>
<dbReference type="InterPro" id="IPR029044">
    <property type="entry name" value="Nucleotide-diphossugar_trans"/>
</dbReference>
<dbReference type="Gene3D" id="3.90.550.10">
    <property type="entry name" value="Spore Coat Polysaccharide Biosynthesis Protein SpsA, Chain A"/>
    <property type="match status" value="1"/>
</dbReference>
<dbReference type="PANTHER" id="PTHR43685">
    <property type="entry name" value="GLYCOSYLTRANSFERASE"/>
    <property type="match status" value="1"/>
</dbReference>
<dbReference type="InterPro" id="IPR001173">
    <property type="entry name" value="Glyco_trans_2-like"/>
</dbReference>
<dbReference type="InterPro" id="IPR050834">
    <property type="entry name" value="Glycosyltransf_2"/>
</dbReference>
<comment type="caution">
    <text evidence="2">The sequence shown here is derived from an EMBL/GenBank/DDBJ whole genome shotgun (WGS) entry which is preliminary data.</text>
</comment>
<dbReference type="PANTHER" id="PTHR43685:SF11">
    <property type="entry name" value="GLYCOSYLTRANSFERASE TAGX-RELATED"/>
    <property type="match status" value="1"/>
</dbReference>
<evidence type="ECO:0000259" key="1">
    <source>
        <dbReference type="Pfam" id="PF00535"/>
    </source>
</evidence>
<dbReference type="Pfam" id="PF00535">
    <property type="entry name" value="Glycos_transf_2"/>
    <property type="match status" value="1"/>
</dbReference>
<dbReference type="GO" id="GO:0016740">
    <property type="term" value="F:transferase activity"/>
    <property type="evidence" value="ECO:0007669"/>
    <property type="project" value="UniProtKB-KW"/>
</dbReference>
<organism evidence="2 3">
    <name type="scientific">Leifsonia tongyongensis</name>
    <dbReference type="NCBI Taxonomy" id="1268043"/>
    <lineage>
        <taxon>Bacteria</taxon>
        <taxon>Bacillati</taxon>
        <taxon>Actinomycetota</taxon>
        <taxon>Actinomycetes</taxon>
        <taxon>Micrococcales</taxon>
        <taxon>Microbacteriaceae</taxon>
        <taxon>Leifsonia</taxon>
    </lineage>
</organism>
<accession>A0A6L9Y0R4</accession>
<dbReference type="RefSeq" id="WP_163290488.1">
    <property type="nucleotide sequence ID" value="NZ_JAAGWY010000003.1"/>
</dbReference>
<keyword evidence="3" id="KW-1185">Reference proteome</keyword>
<dbReference type="CDD" id="cd04196">
    <property type="entry name" value="GT_2_like_d"/>
    <property type="match status" value="1"/>
</dbReference>
<reference evidence="2 3" key="1">
    <citation type="journal article" date="2014" name="J. Microbiol.">
        <title>Diaminobutyricibacter tongyongensis gen. nov., sp. nov. and Homoserinibacter gongjuensis gen. nov., sp. nov. belong to the family Microbacteriaceae.</title>
        <authorList>
            <person name="Kim S.J."/>
            <person name="Ahn J.H."/>
            <person name="Weon H.Y."/>
            <person name="Hamada M."/>
            <person name="Suzuki K."/>
            <person name="Kwon S.W."/>
        </authorList>
    </citation>
    <scope>NUCLEOTIDE SEQUENCE [LARGE SCALE GENOMIC DNA]</scope>
    <source>
        <strain evidence="2 3">NBRC 108724</strain>
    </source>
</reference>
<keyword evidence="2" id="KW-0808">Transferase</keyword>